<dbReference type="InterPro" id="IPR002068">
    <property type="entry name" value="A-crystallin/Hsp20_dom"/>
</dbReference>
<gene>
    <name evidence="5" type="ORF">C4900_01950</name>
</gene>
<dbReference type="InterPro" id="IPR008978">
    <property type="entry name" value="HSP20-like_chaperone"/>
</dbReference>
<protein>
    <submittedName>
        <fullName evidence="5">Hsp20/alpha crystallin family protein</fullName>
    </submittedName>
</protein>
<dbReference type="InterPro" id="IPR007052">
    <property type="entry name" value="CS_dom"/>
</dbReference>
<dbReference type="SUPFAM" id="SSF49764">
    <property type="entry name" value="HSP20-like chaperones"/>
    <property type="match status" value="1"/>
</dbReference>
<organism evidence="5 6">
    <name type="scientific">Acidiferrobacter thiooxydans</name>
    <dbReference type="NCBI Taxonomy" id="163359"/>
    <lineage>
        <taxon>Bacteria</taxon>
        <taxon>Pseudomonadati</taxon>
        <taxon>Pseudomonadota</taxon>
        <taxon>Gammaproteobacteria</taxon>
        <taxon>Acidiferrobacterales</taxon>
        <taxon>Acidiferrobacteraceae</taxon>
        <taxon>Acidiferrobacter</taxon>
    </lineage>
</organism>
<feature type="domain" description="SHSP" evidence="3">
    <location>
        <begin position="41"/>
        <end position="152"/>
    </location>
</feature>
<dbReference type="AlphaFoldDB" id="A0A368HKL9"/>
<evidence type="ECO:0000313" key="5">
    <source>
        <dbReference type="EMBL" id="RCN58575.1"/>
    </source>
</evidence>
<proteinExistence type="inferred from homology"/>
<evidence type="ECO:0000259" key="4">
    <source>
        <dbReference type="PROSITE" id="PS51203"/>
    </source>
</evidence>
<dbReference type="Gene3D" id="2.60.40.790">
    <property type="match status" value="1"/>
</dbReference>
<evidence type="ECO:0000256" key="1">
    <source>
        <dbReference type="PROSITE-ProRule" id="PRU00285"/>
    </source>
</evidence>
<dbReference type="CDD" id="cd06464">
    <property type="entry name" value="ACD_sHsps-like"/>
    <property type="match status" value="1"/>
</dbReference>
<dbReference type="PROSITE" id="PS51203">
    <property type="entry name" value="CS"/>
    <property type="match status" value="1"/>
</dbReference>
<evidence type="ECO:0000313" key="6">
    <source>
        <dbReference type="Proteomes" id="UP000253250"/>
    </source>
</evidence>
<comment type="caution">
    <text evidence="5">The sequence shown here is derived from an EMBL/GenBank/DDBJ whole genome shotgun (WGS) entry which is preliminary data.</text>
</comment>
<dbReference type="EMBL" id="PSYR01000001">
    <property type="protein sequence ID" value="RCN58575.1"/>
    <property type="molecule type" value="Genomic_DNA"/>
</dbReference>
<dbReference type="PANTHER" id="PTHR11527">
    <property type="entry name" value="HEAT-SHOCK PROTEIN 20 FAMILY MEMBER"/>
    <property type="match status" value="1"/>
</dbReference>
<sequence>MIIMAALMPSPTNSGWTLVNDELDNLLEGFFRPLRRRTENGVAAGAVPAMDVTERDNEYVIRMDMPGVSREDIDITLAEGVLTVSGEVKRQHEEKAGDRLIREERCYGKLSRSVRLGSHIDDKKVSASYKDGVLELTLPKAEEMKPKKITIA</sequence>
<name>A0A368HKL9_9GAMM</name>
<evidence type="ECO:0000256" key="2">
    <source>
        <dbReference type="RuleBase" id="RU003616"/>
    </source>
</evidence>
<evidence type="ECO:0000259" key="3">
    <source>
        <dbReference type="PROSITE" id="PS01031"/>
    </source>
</evidence>
<accession>A0A368HKL9</accession>
<reference evidence="5 6" key="1">
    <citation type="submission" date="2018-02" db="EMBL/GenBank/DDBJ databases">
        <title>Insights into the biology of acidophilic members of the Acidiferrobacteraceae family derived from comparative genomic analyses.</title>
        <authorList>
            <person name="Issotta F."/>
            <person name="Thyssen C."/>
            <person name="Mena C."/>
            <person name="Moya A."/>
            <person name="Bellenberg S."/>
            <person name="Sproer C."/>
            <person name="Covarrubias P.C."/>
            <person name="Sand W."/>
            <person name="Quatrini R."/>
            <person name="Vera M."/>
        </authorList>
    </citation>
    <scope>NUCLEOTIDE SEQUENCE [LARGE SCALE GENOMIC DNA]</scope>
    <source>
        <strain evidence="6">m-1</strain>
    </source>
</reference>
<keyword evidence="6" id="KW-1185">Reference proteome</keyword>
<feature type="domain" description="CS" evidence="4">
    <location>
        <begin position="45"/>
        <end position="150"/>
    </location>
</feature>
<dbReference type="PROSITE" id="PS01031">
    <property type="entry name" value="SHSP"/>
    <property type="match status" value="1"/>
</dbReference>
<dbReference type="Pfam" id="PF00011">
    <property type="entry name" value="HSP20"/>
    <property type="match status" value="1"/>
</dbReference>
<dbReference type="InterPro" id="IPR031107">
    <property type="entry name" value="Small_HSP"/>
</dbReference>
<dbReference type="Proteomes" id="UP000253250">
    <property type="component" value="Unassembled WGS sequence"/>
</dbReference>
<comment type="similarity">
    <text evidence="1 2">Belongs to the small heat shock protein (HSP20) family.</text>
</comment>